<reference evidence="1" key="2">
    <citation type="submission" date="2020-09" db="EMBL/GenBank/DDBJ databases">
        <authorList>
            <person name="Sun Q."/>
            <person name="Zhou Y."/>
        </authorList>
    </citation>
    <scope>NUCLEOTIDE SEQUENCE</scope>
    <source>
        <strain evidence="1">CGMCC 1.12987</strain>
    </source>
</reference>
<dbReference type="AlphaFoldDB" id="A0A917LGC1"/>
<organism evidence="1 2">
    <name type="scientific">Paenibacillus abyssi</name>
    <dbReference type="NCBI Taxonomy" id="1340531"/>
    <lineage>
        <taxon>Bacteria</taxon>
        <taxon>Bacillati</taxon>
        <taxon>Bacillota</taxon>
        <taxon>Bacilli</taxon>
        <taxon>Bacillales</taxon>
        <taxon>Paenibacillaceae</taxon>
        <taxon>Paenibacillus</taxon>
    </lineage>
</organism>
<dbReference type="Proteomes" id="UP000644756">
    <property type="component" value="Unassembled WGS sequence"/>
</dbReference>
<proteinExistence type="predicted"/>
<sequence length="56" mass="6290">MLLIRVCFSILEGANSRARKKAAILRSIVMVEENSAKEINVIPAVETKMHIIPDLR</sequence>
<name>A0A917LGC1_9BACL</name>
<gene>
    <name evidence="1" type="ORF">GCM10010916_41990</name>
</gene>
<accession>A0A917LGC1</accession>
<reference evidence="1" key="1">
    <citation type="journal article" date="2014" name="Int. J. Syst. Evol. Microbiol.">
        <title>Complete genome sequence of Corynebacterium casei LMG S-19264T (=DSM 44701T), isolated from a smear-ripened cheese.</title>
        <authorList>
            <consortium name="US DOE Joint Genome Institute (JGI-PGF)"/>
            <person name="Walter F."/>
            <person name="Albersmeier A."/>
            <person name="Kalinowski J."/>
            <person name="Ruckert C."/>
        </authorList>
    </citation>
    <scope>NUCLEOTIDE SEQUENCE</scope>
    <source>
        <strain evidence="1">CGMCC 1.12987</strain>
    </source>
</reference>
<evidence type="ECO:0000313" key="2">
    <source>
        <dbReference type="Proteomes" id="UP000644756"/>
    </source>
</evidence>
<comment type="caution">
    <text evidence="1">The sequence shown here is derived from an EMBL/GenBank/DDBJ whole genome shotgun (WGS) entry which is preliminary data.</text>
</comment>
<dbReference type="EMBL" id="BMGR01000016">
    <property type="protein sequence ID" value="GGG20867.1"/>
    <property type="molecule type" value="Genomic_DNA"/>
</dbReference>
<keyword evidence="2" id="KW-1185">Reference proteome</keyword>
<protein>
    <submittedName>
        <fullName evidence="1">Uncharacterized protein</fullName>
    </submittedName>
</protein>
<evidence type="ECO:0000313" key="1">
    <source>
        <dbReference type="EMBL" id="GGG20867.1"/>
    </source>
</evidence>